<dbReference type="Proteomes" id="UP000037136">
    <property type="component" value="Unassembled WGS sequence"/>
</dbReference>
<name>A0A2A9P323_OPHUN</name>
<keyword evidence="3" id="KW-1185">Reference proteome</keyword>
<gene>
    <name evidence="2" type="ORF">XA68_18444</name>
</gene>
<reference evidence="2 3" key="1">
    <citation type="journal article" date="2015" name="BMC Genomics">
        <title>Gene expression during zombie ant biting behavior reflects the complexity underlying fungal parasitic behavioral manipulation.</title>
        <authorList>
            <person name="de Bekker C."/>
            <person name="Ohm R.A."/>
            <person name="Loreto R.G."/>
            <person name="Sebastian A."/>
            <person name="Albert I."/>
            <person name="Merrow M."/>
            <person name="Brachmann A."/>
            <person name="Hughes D.P."/>
        </authorList>
    </citation>
    <scope>NUCLEOTIDE SEQUENCE [LARGE SCALE GENOMIC DNA]</scope>
    <source>
        <strain evidence="2 3">SC16a</strain>
    </source>
</reference>
<protein>
    <submittedName>
        <fullName evidence="2">Uncharacterized protein</fullName>
    </submittedName>
</protein>
<accession>A0A2A9P323</accession>
<dbReference type="AlphaFoldDB" id="A0A2A9P323"/>
<evidence type="ECO:0000256" key="1">
    <source>
        <dbReference type="SAM" id="MobiDB-lite"/>
    </source>
</evidence>
<dbReference type="EMBL" id="LAZP02000955">
    <property type="protein sequence ID" value="PFH55381.1"/>
    <property type="molecule type" value="Genomic_DNA"/>
</dbReference>
<dbReference type="OrthoDB" id="64736at2759"/>
<evidence type="ECO:0000313" key="3">
    <source>
        <dbReference type="Proteomes" id="UP000037136"/>
    </source>
</evidence>
<feature type="compositionally biased region" description="Low complexity" evidence="1">
    <location>
        <begin position="1"/>
        <end position="18"/>
    </location>
</feature>
<evidence type="ECO:0000313" key="2">
    <source>
        <dbReference type="EMBL" id="PFH55381.1"/>
    </source>
</evidence>
<sequence length="105" mass="11420">MLLHSSSGPRPRSSGRSGAAVVEERSADLLRLPDGLDLGMSSAEPEYRLSKWLSDARRWELFMQGLRAAAAVGSLDEAALDTVIGEFEKEWQYRGFNGSGSESTS</sequence>
<feature type="region of interest" description="Disordered" evidence="1">
    <location>
        <begin position="1"/>
        <end position="22"/>
    </location>
</feature>
<reference evidence="2 3" key="2">
    <citation type="journal article" date="2017" name="Sci. Rep.">
        <title>Ant-infecting Ophiocordyceps genomes reveal a high diversity of potential behavioral manipulation genes and a possible major role for enterotoxins.</title>
        <authorList>
            <person name="de Bekker C."/>
            <person name="Ohm R.A."/>
            <person name="Evans H.C."/>
            <person name="Brachmann A."/>
            <person name="Hughes D.P."/>
        </authorList>
    </citation>
    <scope>NUCLEOTIDE SEQUENCE [LARGE SCALE GENOMIC DNA]</scope>
    <source>
        <strain evidence="2 3">SC16a</strain>
    </source>
</reference>
<comment type="caution">
    <text evidence="2">The sequence shown here is derived from an EMBL/GenBank/DDBJ whole genome shotgun (WGS) entry which is preliminary data.</text>
</comment>
<proteinExistence type="predicted"/>
<organism evidence="2 3">
    <name type="scientific">Ophiocordyceps unilateralis</name>
    <name type="common">Zombie-ant fungus</name>
    <name type="synonym">Torrubia unilateralis</name>
    <dbReference type="NCBI Taxonomy" id="268505"/>
    <lineage>
        <taxon>Eukaryota</taxon>
        <taxon>Fungi</taxon>
        <taxon>Dikarya</taxon>
        <taxon>Ascomycota</taxon>
        <taxon>Pezizomycotina</taxon>
        <taxon>Sordariomycetes</taxon>
        <taxon>Hypocreomycetidae</taxon>
        <taxon>Hypocreales</taxon>
        <taxon>Ophiocordycipitaceae</taxon>
        <taxon>Ophiocordyceps</taxon>
    </lineage>
</organism>